<evidence type="ECO:0000313" key="3">
    <source>
        <dbReference type="Proteomes" id="UP000812013"/>
    </source>
</evidence>
<evidence type="ECO:0000313" key="2">
    <source>
        <dbReference type="EMBL" id="MBW5484783.1"/>
    </source>
</evidence>
<dbReference type="SUPFAM" id="SSF55729">
    <property type="entry name" value="Acyl-CoA N-acyltransferases (Nat)"/>
    <property type="match status" value="1"/>
</dbReference>
<dbReference type="InterPro" id="IPR016181">
    <property type="entry name" value="Acyl_CoA_acyltransferase"/>
</dbReference>
<dbReference type="PANTHER" id="PTHR43441:SF3">
    <property type="entry name" value="ACETYLTRANSFERASE"/>
    <property type="match status" value="1"/>
</dbReference>
<dbReference type="Proteomes" id="UP000812013">
    <property type="component" value="Unassembled WGS sequence"/>
</dbReference>
<protein>
    <submittedName>
        <fullName evidence="2">GNAT family N-acetyltransferase</fullName>
    </submittedName>
</protein>
<dbReference type="PROSITE" id="PS51186">
    <property type="entry name" value="GNAT"/>
    <property type="match status" value="1"/>
</dbReference>
<dbReference type="EMBL" id="WTFF01000191">
    <property type="protein sequence ID" value="MBW5484783.1"/>
    <property type="molecule type" value="Genomic_DNA"/>
</dbReference>
<feature type="domain" description="N-acetyltransferase" evidence="1">
    <location>
        <begin position="26"/>
        <end position="181"/>
    </location>
</feature>
<organism evidence="2 3">
    <name type="scientific">Streptomyces bambusae</name>
    <dbReference type="NCBI Taxonomy" id="1550616"/>
    <lineage>
        <taxon>Bacteria</taxon>
        <taxon>Bacillati</taxon>
        <taxon>Actinomycetota</taxon>
        <taxon>Actinomycetes</taxon>
        <taxon>Kitasatosporales</taxon>
        <taxon>Streptomycetaceae</taxon>
        <taxon>Streptomyces</taxon>
    </lineage>
</organism>
<accession>A0ABS6ZAI3</accession>
<name>A0ABS6ZAI3_9ACTN</name>
<reference evidence="2 3" key="1">
    <citation type="submission" date="2019-12" db="EMBL/GenBank/DDBJ databases">
        <title>Genome sequence of Streptomyces bambusae.</title>
        <authorList>
            <person name="Bansal K."/>
            <person name="Choksket S."/>
            <person name="Korpole S."/>
            <person name="Patil P.B."/>
        </authorList>
    </citation>
    <scope>NUCLEOTIDE SEQUENCE [LARGE SCALE GENOMIC DNA]</scope>
    <source>
        <strain evidence="2 3">SK60</strain>
    </source>
</reference>
<dbReference type="Pfam" id="PF13302">
    <property type="entry name" value="Acetyltransf_3"/>
    <property type="match status" value="1"/>
</dbReference>
<comment type="caution">
    <text evidence="2">The sequence shown here is derived from an EMBL/GenBank/DDBJ whole genome shotgun (WGS) entry which is preliminary data.</text>
</comment>
<keyword evidence="3" id="KW-1185">Reference proteome</keyword>
<gene>
    <name evidence="2" type="ORF">GPJ59_23600</name>
</gene>
<dbReference type="RefSeq" id="WP_219669545.1">
    <property type="nucleotide sequence ID" value="NZ_WTFF01000191.1"/>
</dbReference>
<evidence type="ECO:0000259" key="1">
    <source>
        <dbReference type="PROSITE" id="PS51186"/>
    </source>
</evidence>
<dbReference type="InterPro" id="IPR051908">
    <property type="entry name" value="Ribosomal_N-acetyltransferase"/>
</dbReference>
<dbReference type="InterPro" id="IPR000182">
    <property type="entry name" value="GNAT_dom"/>
</dbReference>
<proteinExistence type="predicted"/>
<dbReference type="CDD" id="cd04301">
    <property type="entry name" value="NAT_SF"/>
    <property type="match status" value="1"/>
</dbReference>
<sequence length="187" mass="20969">MDFPPQLIELDDDLALRRFEGEADLPEFFRVIEESLEHLRPWMPWVAEHSLARTAEFLTSRWQRWEDGAEFTYAVVLDGAVVGLGALVRFDDTSDGAWEIGYWLHPAATGRGVATRAARALAEQAFRLPGTAYVEIVHDRANLASAAVPARLGFTEHARRPAERLAPGETGEVQVWRLTRPPLPVAR</sequence>
<dbReference type="PANTHER" id="PTHR43441">
    <property type="entry name" value="RIBOSOMAL-PROTEIN-SERINE ACETYLTRANSFERASE"/>
    <property type="match status" value="1"/>
</dbReference>
<dbReference type="Gene3D" id="3.40.630.30">
    <property type="match status" value="1"/>
</dbReference>